<feature type="compositionally biased region" description="Basic residues" evidence="1">
    <location>
        <begin position="162"/>
        <end position="171"/>
    </location>
</feature>
<dbReference type="OrthoDB" id="5424692at2759"/>
<keyword evidence="3" id="KW-1185">Reference proteome</keyword>
<feature type="region of interest" description="Disordered" evidence="1">
    <location>
        <begin position="1"/>
        <end position="441"/>
    </location>
</feature>
<feature type="compositionally biased region" description="Polar residues" evidence="1">
    <location>
        <begin position="201"/>
        <end position="216"/>
    </location>
</feature>
<feature type="compositionally biased region" description="Polar residues" evidence="1">
    <location>
        <begin position="426"/>
        <end position="435"/>
    </location>
</feature>
<feature type="compositionally biased region" description="Gly residues" evidence="1">
    <location>
        <begin position="361"/>
        <end position="370"/>
    </location>
</feature>
<reference evidence="2" key="1">
    <citation type="journal article" date="2020" name="Stud. Mycol.">
        <title>101 Dothideomycetes genomes: a test case for predicting lifestyles and emergence of pathogens.</title>
        <authorList>
            <person name="Haridas S."/>
            <person name="Albert R."/>
            <person name="Binder M."/>
            <person name="Bloem J."/>
            <person name="Labutti K."/>
            <person name="Salamov A."/>
            <person name="Andreopoulos B."/>
            <person name="Baker S."/>
            <person name="Barry K."/>
            <person name="Bills G."/>
            <person name="Bluhm B."/>
            <person name="Cannon C."/>
            <person name="Castanera R."/>
            <person name="Culley D."/>
            <person name="Daum C."/>
            <person name="Ezra D."/>
            <person name="Gonzalez J."/>
            <person name="Henrissat B."/>
            <person name="Kuo A."/>
            <person name="Liang C."/>
            <person name="Lipzen A."/>
            <person name="Lutzoni F."/>
            <person name="Magnuson J."/>
            <person name="Mondo S."/>
            <person name="Nolan M."/>
            <person name="Ohm R."/>
            <person name="Pangilinan J."/>
            <person name="Park H.-J."/>
            <person name="Ramirez L."/>
            <person name="Alfaro M."/>
            <person name="Sun H."/>
            <person name="Tritt A."/>
            <person name="Yoshinaga Y."/>
            <person name="Zwiers L.-H."/>
            <person name="Turgeon B."/>
            <person name="Goodwin S."/>
            <person name="Spatafora J."/>
            <person name="Crous P."/>
            <person name="Grigoriev I."/>
        </authorList>
    </citation>
    <scope>NUCLEOTIDE SEQUENCE</scope>
    <source>
        <strain evidence="2">CBS 123094</strain>
    </source>
</reference>
<feature type="compositionally biased region" description="Low complexity" evidence="1">
    <location>
        <begin position="220"/>
        <end position="229"/>
    </location>
</feature>
<feature type="compositionally biased region" description="Basic residues" evidence="1">
    <location>
        <begin position="59"/>
        <end position="74"/>
    </location>
</feature>
<feature type="region of interest" description="Disordered" evidence="1">
    <location>
        <begin position="484"/>
        <end position="528"/>
    </location>
</feature>
<protein>
    <recommendedName>
        <fullName evidence="4">Serine/arginine repetitive matrix protein 1</fullName>
    </recommendedName>
</protein>
<evidence type="ECO:0000313" key="3">
    <source>
        <dbReference type="Proteomes" id="UP000799779"/>
    </source>
</evidence>
<evidence type="ECO:0000256" key="1">
    <source>
        <dbReference type="SAM" id="MobiDB-lite"/>
    </source>
</evidence>
<accession>A0A6A5WKY7</accession>
<name>A0A6A5WKY7_9PLEO</name>
<sequence>MDRDRERDRERERRDDRYSNTYRPRSPAPARVDSYRAGRSPPRRGPLAADTYVPGSRASRPRSRSPSFRRRSRSPRRDEDRWRSGGRPRSPPRRGFSPRRDDFRSERARSPPPRREGYDSYTRSPRPRERSPPLREREASPTRSIRMRSPPRAGRYDEPRSRAHSPFRRHSPARDTRDFRRRSLSPRRERADPYTADTWRRQQSPSPVRQAYVSNDASGRESAATSRRSSPPPVHPTRIAIVPESRDSAAPRSPYRERDDRDRDFDNRDYVRERERSPPRYRDGPPTGPRGDRDFAPPTGPSASYRNGDGNFARAPPTGPSGRSYPSPAISPPAGPASSMPQPPAYPRGNNPVLAAPTRPRGGGRGGFGYGHDAPRDFSGPPPRRGSAHWGPRGGAGGFFNGPPSGPRGSAGGPPGAFAPPFRGSSNSTSTTYPRTQRFRDHLADLPKEVVGGQLLPDIGDMSRIHKLEEDMRKMREAIEAKEAAKRQNLKEWDTTQREADNAAMRSEIADQHLRSLNGESEVGGTAF</sequence>
<feature type="compositionally biased region" description="Basic and acidic residues" evidence="1">
    <location>
        <begin position="244"/>
        <end position="283"/>
    </location>
</feature>
<gene>
    <name evidence="2" type="ORF">P154DRAFT_141128</name>
</gene>
<evidence type="ECO:0000313" key="2">
    <source>
        <dbReference type="EMBL" id="KAF2002533.1"/>
    </source>
</evidence>
<dbReference type="Proteomes" id="UP000799779">
    <property type="component" value="Unassembled WGS sequence"/>
</dbReference>
<feature type="compositionally biased region" description="Basic and acidic residues" evidence="1">
    <location>
        <begin position="98"/>
        <end position="118"/>
    </location>
</feature>
<dbReference type="AlphaFoldDB" id="A0A6A5WKY7"/>
<proteinExistence type="predicted"/>
<feature type="compositionally biased region" description="Pro residues" evidence="1">
    <location>
        <begin position="329"/>
        <end position="346"/>
    </location>
</feature>
<feature type="compositionally biased region" description="Basic and acidic residues" evidence="1">
    <location>
        <begin position="1"/>
        <end position="18"/>
    </location>
</feature>
<organism evidence="2 3">
    <name type="scientific">Amniculicola lignicola CBS 123094</name>
    <dbReference type="NCBI Taxonomy" id="1392246"/>
    <lineage>
        <taxon>Eukaryota</taxon>
        <taxon>Fungi</taxon>
        <taxon>Dikarya</taxon>
        <taxon>Ascomycota</taxon>
        <taxon>Pezizomycotina</taxon>
        <taxon>Dothideomycetes</taxon>
        <taxon>Pleosporomycetidae</taxon>
        <taxon>Pleosporales</taxon>
        <taxon>Amniculicolaceae</taxon>
        <taxon>Amniculicola</taxon>
    </lineage>
</organism>
<dbReference type="EMBL" id="ML977577">
    <property type="protein sequence ID" value="KAF2002533.1"/>
    <property type="molecule type" value="Genomic_DNA"/>
</dbReference>
<feature type="compositionally biased region" description="Basic and acidic residues" evidence="1">
    <location>
        <begin position="126"/>
        <end position="140"/>
    </location>
</feature>
<feature type="compositionally biased region" description="Basic and acidic residues" evidence="1">
    <location>
        <begin position="484"/>
        <end position="501"/>
    </location>
</feature>
<evidence type="ECO:0008006" key="4">
    <source>
        <dbReference type="Google" id="ProtNLM"/>
    </source>
</evidence>